<evidence type="ECO:0000259" key="3">
    <source>
        <dbReference type="Pfam" id="PF20151"/>
    </source>
</evidence>
<proteinExistence type="predicted"/>
<feature type="transmembrane region" description="Helical" evidence="2">
    <location>
        <begin position="182"/>
        <end position="201"/>
    </location>
</feature>
<dbReference type="InterPro" id="IPR045340">
    <property type="entry name" value="DUF6533"/>
</dbReference>
<dbReference type="Proteomes" id="UP000076727">
    <property type="component" value="Unassembled WGS sequence"/>
</dbReference>
<feature type="transmembrane region" description="Helical" evidence="2">
    <location>
        <begin position="102"/>
        <end position="121"/>
    </location>
</feature>
<dbReference type="Pfam" id="PF20151">
    <property type="entry name" value="DUF6533"/>
    <property type="match status" value="1"/>
</dbReference>
<evidence type="ECO:0000313" key="5">
    <source>
        <dbReference type="Proteomes" id="UP000076727"/>
    </source>
</evidence>
<feature type="region of interest" description="Disordered" evidence="1">
    <location>
        <begin position="268"/>
        <end position="293"/>
    </location>
</feature>
<keyword evidence="2" id="KW-0472">Membrane</keyword>
<sequence length="293" mass="31888">MSSVPTAEAITIMNILLSENYVNAAAIALLVFDYILTLGSEIELFWCRGPLVSKLSFFSLRLSILAMVFTTIPFPQLNLIIPVTSSFQIIEIGSSQTQAFSVVAQLCFLLADMVVIAATWGEDGVGLAQFPGSYSETVVALNPGTIYFMPSAMILVNLGMAICGIVSNGLHLCQPIDSEAHVLDYITQFFGLQLLLLYRLLINLRKAAGRSMQDGDFQRTPIGNDDTLGTSIELSTLALCRSEAPNNGEEHSDAMQAGSSHGDFSRSLYHGTLDRRPEGEDRWTIHDSTGKIV</sequence>
<feature type="transmembrane region" description="Helical" evidence="2">
    <location>
        <begin position="146"/>
        <end position="170"/>
    </location>
</feature>
<reference evidence="4 5" key="1">
    <citation type="journal article" date="2016" name="Mol. Biol. Evol.">
        <title>Comparative Genomics of Early-Diverging Mushroom-Forming Fungi Provides Insights into the Origins of Lignocellulose Decay Capabilities.</title>
        <authorList>
            <person name="Nagy L.G."/>
            <person name="Riley R."/>
            <person name="Tritt A."/>
            <person name="Adam C."/>
            <person name="Daum C."/>
            <person name="Floudas D."/>
            <person name="Sun H."/>
            <person name="Yadav J.S."/>
            <person name="Pangilinan J."/>
            <person name="Larsson K.H."/>
            <person name="Matsuura K."/>
            <person name="Barry K."/>
            <person name="Labutti K."/>
            <person name="Kuo R."/>
            <person name="Ohm R.A."/>
            <person name="Bhattacharya S.S."/>
            <person name="Shirouzu T."/>
            <person name="Yoshinaga Y."/>
            <person name="Martin F.M."/>
            <person name="Grigoriev I.V."/>
            <person name="Hibbett D.S."/>
        </authorList>
    </citation>
    <scope>NUCLEOTIDE SEQUENCE [LARGE SCALE GENOMIC DNA]</scope>
    <source>
        <strain evidence="4 5">L-15889</strain>
    </source>
</reference>
<keyword evidence="2" id="KW-1133">Transmembrane helix</keyword>
<dbReference type="EMBL" id="KV429071">
    <property type="protein sequence ID" value="KZT67928.1"/>
    <property type="molecule type" value="Genomic_DNA"/>
</dbReference>
<name>A0A165P9F9_9APHY</name>
<evidence type="ECO:0000256" key="1">
    <source>
        <dbReference type="SAM" id="MobiDB-lite"/>
    </source>
</evidence>
<dbReference type="OrthoDB" id="3350812at2759"/>
<dbReference type="AlphaFoldDB" id="A0A165P9F9"/>
<feature type="transmembrane region" description="Helical" evidence="2">
    <location>
        <begin position="60"/>
        <end position="81"/>
    </location>
</feature>
<feature type="domain" description="DUF6533" evidence="3">
    <location>
        <begin position="21"/>
        <end position="65"/>
    </location>
</feature>
<organism evidence="4 5">
    <name type="scientific">Daedalea quercina L-15889</name>
    <dbReference type="NCBI Taxonomy" id="1314783"/>
    <lineage>
        <taxon>Eukaryota</taxon>
        <taxon>Fungi</taxon>
        <taxon>Dikarya</taxon>
        <taxon>Basidiomycota</taxon>
        <taxon>Agaricomycotina</taxon>
        <taxon>Agaricomycetes</taxon>
        <taxon>Polyporales</taxon>
        <taxon>Fomitopsis</taxon>
    </lineage>
</organism>
<evidence type="ECO:0000313" key="4">
    <source>
        <dbReference type="EMBL" id="KZT67928.1"/>
    </source>
</evidence>
<keyword evidence="5" id="KW-1185">Reference proteome</keyword>
<feature type="transmembrane region" description="Helical" evidence="2">
    <location>
        <begin position="21"/>
        <end position="40"/>
    </location>
</feature>
<protein>
    <recommendedName>
        <fullName evidence="3">DUF6533 domain-containing protein</fullName>
    </recommendedName>
</protein>
<gene>
    <name evidence="4" type="ORF">DAEQUDRAFT_739027</name>
</gene>
<feature type="compositionally biased region" description="Basic and acidic residues" evidence="1">
    <location>
        <begin position="272"/>
        <end position="293"/>
    </location>
</feature>
<keyword evidence="2" id="KW-0812">Transmembrane</keyword>
<evidence type="ECO:0000256" key="2">
    <source>
        <dbReference type="SAM" id="Phobius"/>
    </source>
</evidence>
<accession>A0A165P9F9</accession>